<dbReference type="CDD" id="cd06454">
    <property type="entry name" value="KBL_like"/>
    <property type="match status" value="1"/>
</dbReference>
<evidence type="ECO:0000256" key="8">
    <source>
        <dbReference type="HAMAP-Rule" id="MF_01693"/>
    </source>
</evidence>
<sequence length="397" mass="42124">MPNASSNLLDNLRDALADVDAGSLRRRRKLAESPCAPVVSLNGRSVLAFASNDYLGLANHPGLIEAAAEGARRWGVGAGASHLVSGHSAVHEALETELARFVGCEASLVFSTGYMANIAVMPALLGRGDEIFADRLNHASLVDGALLSRATMHRYAHSDMQALARLLAASQARRKLIVSDAVFSMDGDIAPLAELLALAEHYDAWLLIDDAHGFGVLGPQGRGSLAEANLRSERIILMGTLGKAAGVSGAFVAGSQVLIDWLVQKSRAYIFTTAMSPMLAHVLLSSLELIENADDRRQHLRGLVTRFREGMAMHAQCLLPSRTAIQPVVIGDNTNTVNIAAALLERDIWVPAIRPPTVPVGSARLRISLSAAHTQAQVDQLVSSLASELDAAPARPG</sequence>
<organism evidence="10 11">
    <name type="scientific">Uliginosibacterium silvisoli</name>
    <dbReference type="NCBI Taxonomy" id="3114758"/>
    <lineage>
        <taxon>Bacteria</taxon>
        <taxon>Pseudomonadati</taxon>
        <taxon>Pseudomonadota</taxon>
        <taxon>Betaproteobacteria</taxon>
        <taxon>Rhodocyclales</taxon>
        <taxon>Zoogloeaceae</taxon>
        <taxon>Uliginosibacterium</taxon>
    </lineage>
</organism>
<dbReference type="InterPro" id="IPR004839">
    <property type="entry name" value="Aminotransferase_I/II_large"/>
</dbReference>
<dbReference type="Pfam" id="PF00155">
    <property type="entry name" value="Aminotran_1_2"/>
    <property type="match status" value="1"/>
</dbReference>
<dbReference type="InterPro" id="IPR015422">
    <property type="entry name" value="PyrdxlP-dep_Trfase_small"/>
</dbReference>
<feature type="binding site" evidence="8">
    <location>
        <position position="212"/>
    </location>
    <ligand>
        <name>pyridoxal 5'-phosphate</name>
        <dbReference type="ChEBI" id="CHEBI:597326"/>
    </ligand>
</feature>
<keyword evidence="10" id="KW-0012">Acyltransferase</keyword>
<evidence type="ECO:0000313" key="11">
    <source>
        <dbReference type="Proteomes" id="UP001331561"/>
    </source>
</evidence>
<keyword evidence="11" id="KW-1185">Reference proteome</keyword>
<gene>
    <name evidence="8 10" type="primary">bioF</name>
    <name evidence="10" type="ORF">VVD49_19480</name>
</gene>
<protein>
    <recommendedName>
        <fullName evidence="8">8-amino-7-oxononanoate synthase</fullName>
        <shortName evidence="8">AONS</shortName>
        <ecNumber evidence="8">2.3.1.47</ecNumber>
    </recommendedName>
    <alternativeName>
        <fullName evidence="8">7-keto-8-amino-pelargonic acid synthase</fullName>
        <shortName evidence="8">7-KAP synthase</shortName>
        <shortName evidence="8">KAPA synthase</shortName>
    </alternativeName>
    <alternativeName>
        <fullName evidence="8">8-amino-7-ketopelargonate synthase</fullName>
    </alternativeName>
</protein>
<evidence type="ECO:0000259" key="9">
    <source>
        <dbReference type="Pfam" id="PF00155"/>
    </source>
</evidence>
<dbReference type="RefSeq" id="WP_327600897.1">
    <property type="nucleotide sequence ID" value="NZ_JAYXHS010000004.1"/>
</dbReference>
<dbReference type="NCBIfam" id="TIGR00858">
    <property type="entry name" value="bioF"/>
    <property type="match status" value="1"/>
</dbReference>
<keyword evidence="4 8" id="KW-0808">Transferase</keyword>
<comment type="subunit">
    <text evidence="3 8">Homodimer.</text>
</comment>
<dbReference type="EMBL" id="JAYXHS010000004">
    <property type="protein sequence ID" value="MEC5387924.1"/>
    <property type="molecule type" value="Genomic_DNA"/>
</dbReference>
<evidence type="ECO:0000256" key="4">
    <source>
        <dbReference type="ARBA" id="ARBA00022679"/>
    </source>
</evidence>
<dbReference type="Gene3D" id="3.90.1150.10">
    <property type="entry name" value="Aspartate Aminotransferase, domain 1"/>
    <property type="match status" value="1"/>
</dbReference>
<comment type="pathway">
    <text evidence="2 8">Cofactor biosynthesis; biotin biosynthesis.</text>
</comment>
<evidence type="ECO:0000256" key="6">
    <source>
        <dbReference type="ARBA" id="ARBA00022898"/>
    </source>
</evidence>
<dbReference type="InterPro" id="IPR015421">
    <property type="entry name" value="PyrdxlP-dep_Trfase_major"/>
</dbReference>
<dbReference type="SUPFAM" id="SSF53383">
    <property type="entry name" value="PLP-dependent transferases"/>
    <property type="match status" value="1"/>
</dbReference>
<feature type="modified residue" description="N6-(pyridoxal phosphate)lysine" evidence="8">
    <location>
        <position position="243"/>
    </location>
</feature>
<proteinExistence type="inferred from homology"/>
<dbReference type="InterPro" id="IPR050087">
    <property type="entry name" value="AON_synthase_class-II"/>
</dbReference>
<evidence type="ECO:0000256" key="5">
    <source>
        <dbReference type="ARBA" id="ARBA00022756"/>
    </source>
</evidence>
<feature type="binding site" evidence="8">
    <location>
        <position position="138"/>
    </location>
    <ligand>
        <name>substrate</name>
    </ligand>
</feature>
<keyword evidence="5 8" id="KW-0093">Biotin biosynthesis</keyword>
<evidence type="ECO:0000256" key="7">
    <source>
        <dbReference type="ARBA" id="ARBA00047715"/>
    </source>
</evidence>
<evidence type="ECO:0000256" key="2">
    <source>
        <dbReference type="ARBA" id="ARBA00004746"/>
    </source>
</evidence>
<feature type="domain" description="Aminotransferase class I/classII large" evidence="9">
    <location>
        <begin position="46"/>
        <end position="385"/>
    </location>
</feature>
<reference evidence="10 11" key="1">
    <citation type="submission" date="2024-01" db="EMBL/GenBank/DDBJ databases">
        <title>Uliginosibacterium soil sp. nov.</title>
        <authorList>
            <person name="Lv Y."/>
        </authorList>
    </citation>
    <scope>NUCLEOTIDE SEQUENCE [LARGE SCALE GENOMIC DNA]</scope>
    <source>
        <strain evidence="10 11">H3</strain>
    </source>
</reference>
<dbReference type="InterPro" id="IPR004723">
    <property type="entry name" value="AONS_Archaea/Proteobacteria"/>
</dbReference>
<dbReference type="InterPro" id="IPR015424">
    <property type="entry name" value="PyrdxlP-dep_Trfase"/>
</dbReference>
<accession>A0ABU6K7T0</accession>
<feature type="binding site" evidence="8">
    <location>
        <position position="184"/>
    </location>
    <ligand>
        <name>pyridoxal 5'-phosphate</name>
        <dbReference type="ChEBI" id="CHEBI:597326"/>
    </ligand>
</feature>
<evidence type="ECO:0000256" key="1">
    <source>
        <dbReference type="ARBA" id="ARBA00001933"/>
    </source>
</evidence>
<evidence type="ECO:0000313" key="10">
    <source>
        <dbReference type="EMBL" id="MEC5387924.1"/>
    </source>
</evidence>
<comment type="similarity">
    <text evidence="8">Belongs to the class-II pyridoxal-phosphate-dependent aminotransferase family. BioF subfamily.</text>
</comment>
<comment type="function">
    <text evidence="8">Catalyzes the decarboxylative condensation of pimeloyl-[acyl-carrier protein] and L-alanine to produce 8-amino-7-oxononanoate (AON), [acyl-carrier protein], and carbon dioxide.</text>
</comment>
<comment type="caution">
    <text evidence="10">The sequence shown here is derived from an EMBL/GenBank/DDBJ whole genome shotgun (WGS) entry which is preliminary data.</text>
</comment>
<dbReference type="PANTHER" id="PTHR13693:SF100">
    <property type="entry name" value="8-AMINO-7-OXONONANOATE SYNTHASE"/>
    <property type="match status" value="1"/>
</dbReference>
<keyword evidence="6 8" id="KW-0663">Pyridoxal phosphate</keyword>
<name>A0ABU6K7T0_9RHOO</name>
<dbReference type="Gene3D" id="3.40.640.10">
    <property type="entry name" value="Type I PLP-dependent aspartate aminotransferase-like (Major domain)"/>
    <property type="match status" value="1"/>
</dbReference>
<dbReference type="InterPro" id="IPR022834">
    <property type="entry name" value="AONS_Proteobacteria"/>
</dbReference>
<dbReference type="GO" id="GO:0008710">
    <property type="term" value="F:8-amino-7-oxononanoate synthase activity"/>
    <property type="evidence" value="ECO:0007669"/>
    <property type="project" value="UniProtKB-EC"/>
</dbReference>
<feature type="binding site" evidence="8">
    <location>
        <begin position="113"/>
        <end position="114"/>
    </location>
    <ligand>
        <name>pyridoxal 5'-phosphate</name>
        <dbReference type="ChEBI" id="CHEBI:597326"/>
    </ligand>
</feature>
<dbReference type="PANTHER" id="PTHR13693">
    <property type="entry name" value="CLASS II AMINOTRANSFERASE/8-AMINO-7-OXONONANOATE SYNTHASE"/>
    <property type="match status" value="1"/>
</dbReference>
<evidence type="ECO:0000256" key="3">
    <source>
        <dbReference type="ARBA" id="ARBA00011738"/>
    </source>
</evidence>
<feature type="binding site" evidence="8">
    <location>
        <position position="357"/>
    </location>
    <ligand>
        <name>substrate</name>
    </ligand>
</feature>
<feature type="binding site" evidence="8">
    <location>
        <position position="26"/>
    </location>
    <ligand>
        <name>substrate</name>
    </ligand>
</feature>
<dbReference type="Proteomes" id="UP001331561">
    <property type="component" value="Unassembled WGS sequence"/>
</dbReference>
<feature type="binding site" evidence="8">
    <location>
        <position position="240"/>
    </location>
    <ligand>
        <name>pyridoxal 5'-phosphate</name>
        <dbReference type="ChEBI" id="CHEBI:597326"/>
    </ligand>
</feature>
<comment type="cofactor">
    <cofactor evidence="1 8">
        <name>pyridoxal 5'-phosphate</name>
        <dbReference type="ChEBI" id="CHEBI:597326"/>
    </cofactor>
</comment>
<dbReference type="HAMAP" id="MF_01693">
    <property type="entry name" value="BioF_aminotrans_2"/>
    <property type="match status" value="1"/>
</dbReference>
<dbReference type="EC" id="2.3.1.47" evidence="8"/>
<comment type="catalytic activity">
    <reaction evidence="7 8">
        <text>6-carboxyhexanoyl-[ACP] + L-alanine + H(+) = (8S)-8-amino-7-oxononanoate + holo-[ACP] + CO2</text>
        <dbReference type="Rhea" id="RHEA:42288"/>
        <dbReference type="Rhea" id="RHEA-COMP:9685"/>
        <dbReference type="Rhea" id="RHEA-COMP:9955"/>
        <dbReference type="ChEBI" id="CHEBI:15378"/>
        <dbReference type="ChEBI" id="CHEBI:16526"/>
        <dbReference type="ChEBI" id="CHEBI:57972"/>
        <dbReference type="ChEBI" id="CHEBI:64479"/>
        <dbReference type="ChEBI" id="CHEBI:78846"/>
        <dbReference type="ChEBI" id="CHEBI:149468"/>
        <dbReference type="EC" id="2.3.1.47"/>
    </reaction>
</comment>